<evidence type="ECO:0000259" key="6">
    <source>
        <dbReference type="SMART" id="SM00363"/>
    </source>
</evidence>
<feature type="compositionally biased region" description="Basic and acidic residues" evidence="5">
    <location>
        <begin position="1"/>
        <end position="10"/>
    </location>
</feature>
<dbReference type="eggNOG" id="COG1187">
    <property type="taxonomic scope" value="Bacteria"/>
</dbReference>
<protein>
    <recommendedName>
        <fullName evidence="4">Pseudouridine synthase</fullName>
        <ecNumber evidence="4">5.4.99.-</ecNumber>
    </recommendedName>
</protein>
<feature type="region of interest" description="Disordered" evidence="5">
    <location>
        <begin position="257"/>
        <end position="406"/>
    </location>
</feature>
<dbReference type="STRING" id="240015.ACP_2589"/>
<dbReference type="Gene3D" id="3.10.290.10">
    <property type="entry name" value="RNA-binding S4 domain"/>
    <property type="match status" value="1"/>
</dbReference>
<dbReference type="InParanoid" id="C1F236"/>
<keyword evidence="2 4" id="KW-0413">Isomerase</keyword>
<dbReference type="CDD" id="cd02870">
    <property type="entry name" value="PseudoU_synth_RsuA_like"/>
    <property type="match status" value="1"/>
</dbReference>
<dbReference type="Pfam" id="PF00849">
    <property type="entry name" value="PseudoU_synth_2"/>
    <property type="match status" value="1"/>
</dbReference>
<accession>C1F236</accession>
<dbReference type="PROSITE" id="PS01149">
    <property type="entry name" value="PSI_RSU"/>
    <property type="match status" value="1"/>
</dbReference>
<feature type="domain" description="RNA-binding S4" evidence="6">
    <location>
        <begin position="24"/>
        <end position="85"/>
    </location>
</feature>
<dbReference type="InterPro" id="IPR020094">
    <property type="entry name" value="TruA/RsuA/RluB/E/F_N"/>
</dbReference>
<dbReference type="PROSITE" id="PS50889">
    <property type="entry name" value="S4"/>
    <property type="match status" value="1"/>
</dbReference>
<dbReference type="PANTHER" id="PTHR47683">
    <property type="entry name" value="PSEUDOURIDINE SYNTHASE FAMILY PROTEIN-RELATED"/>
    <property type="match status" value="1"/>
</dbReference>
<dbReference type="GO" id="GO:0120159">
    <property type="term" value="F:rRNA pseudouridine synthase activity"/>
    <property type="evidence" value="ECO:0007669"/>
    <property type="project" value="UniProtKB-ARBA"/>
</dbReference>
<dbReference type="HOGENOM" id="CLU_024979_1_0_0"/>
<feature type="compositionally biased region" description="Basic residues" evidence="5">
    <location>
        <begin position="266"/>
        <end position="283"/>
    </location>
</feature>
<organism evidence="7 8">
    <name type="scientific">Acidobacterium capsulatum (strain ATCC 51196 / DSM 11244 / BCRC 80197 / JCM 7670 / NBRC 15755 / NCIMB 13165 / 161)</name>
    <dbReference type="NCBI Taxonomy" id="240015"/>
    <lineage>
        <taxon>Bacteria</taxon>
        <taxon>Pseudomonadati</taxon>
        <taxon>Acidobacteriota</taxon>
        <taxon>Terriglobia</taxon>
        <taxon>Terriglobales</taxon>
        <taxon>Acidobacteriaceae</taxon>
        <taxon>Acidobacterium</taxon>
    </lineage>
</organism>
<dbReference type="InterPro" id="IPR000748">
    <property type="entry name" value="PsdUridine_synth_RsuA/RluB/E/F"/>
</dbReference>
<dbReference type="FunCoup" id="C1F236">
    <property type="interactions" value="328"/>
</dbReference>
<dbReference type="GO" id="GO:0003723">
    <property type="term" value="F:RNA binding"/>
    <property type="evidence" value="ECO:0007669"/>
    <property type="project" value="UniProtKB-KW"/>
</dbReference>
<dbReference type="Pfam" id="PF01479">
    <property type="entry name" value="S4"/>
    <property type="match status" value="1"/>
</dbReference>
<evidence type="ECO:0000256" key="5">
    <source>
        <dbReference type="SAM" id="MobiDB-lite"/>
    </source>
</evidence>
<dbReference type="SUPFAM" id="SSF55174">
    <property type="entry name" value="Alpha-L RNA-binding motif"/>
    <property type="match status" value="1"/>
</dbReference>
<dbReference type="AlphaFoldDB" id="C1F236"/>
<keyword evidence="3" id="KW-0694">RNA-binding</keyword>
<dbReference type="InterPro" id="IPR050343">
    <property type="entry name" value="RsuA_PseudoU_synthase"/>
</dbReference>
<dbReference type="PANTHER" id="PTHR47683:SF2">
    <property type="entry name" value="RNA-BINDING S4 DOMAIN-CONTAINING PROTEIN"/>
    <property type="match status" value="1"/>
</dbReference>
<evidence type="ECO:0000256" key="3">
    <source>
        <dbReference type="PROSITE-ProRule" id="PRU00182"/>
    </source>
</evidence>
<dbReference type="SUPFAM" id="SSF55120">
    <property type="entry name" value="Pseudouridine synthase"/>
    <property type="match status" value="1"/>
</dbReference>
<evidence type="ECO:0000313" key="7">
    <source>
        <dbReference type="EMBL" id="ACO31450.1"/>
    </source>
</evidence>
<proteinExistence type="inferred from homology"/>
<dbReference type="Proteomes" id="UP000002207">
    <property type="component" value="Chromosome"/>
</dbReference>
<dbReference type="EC" id="5.4.99.-" evidence="4"/>
<sequence>MPSRKPRTEKAQQAAPQEEPRGGERLQKILASAGVASRRKAEELILAGRVQVNGQVVTEMGFKADAASDHIRVDGKLLQGPEKLRYFMLNKPKGYVTTVSDPEGRHTVMEFFHGRGKGGERLYPVGRLDYASEGLLLMTNDGALANTLTKASSHVEKVYLVKVSGRPTEEQLEQIRAGIMIDRGRPGEGRVMTAPAGVRMVRDAENPWFELTLIEGRNREIRKMFEETGHFVEKIRRIGYGPLVLDVEPGEVRELNPEEVDSLRRAAQRKRAPKPKAATKTKRLTMLPKAKPARKSATGGRPGRAGAGRPAAGRPGRAGQGGQNARSGQGGASSERPARKLAPEGASRATERAGSRSGAKAGNKPAARPGTRSGSRPGPKSGSRPGAGSRSGTGSRSGAGPRSGRR</sequence>
<evidence type="ECO:0000256" key="2">
    <source>
        <dbReference type="ARBA" id="ARBA00023235"/>
    </source>
</evidence>
<dbReference type="InterPro" id="IPR002942">
    <property type="entry name" value="S4_RNA-bd"/>
</dbReference>
<keyword evidence="8" id="KW-1185">Reference proteome</keyword>
<dbReference type="InterPro" id="IPR006145">
    <property type="entry name" value="PsdUridine_synth_RsuA/RluA"/>
</dbReference>
<dbReference type="RefSeq" id="WP_015897657.1">
    <property type="nucleotide sequence ID" value="NC_012483.1"/>
</dbReference>
<dbReference type="Gene3D" id="3.30.70.580">
    <property type="entry name" value="Pseudouridine synthase I, catalytic domain, N-terminal subdomain"/>
    <property type="match status" value="1"/>
</dbReference>
<dbReference type="SMART" id="SM00363">
    <property type="entry name" value="S4"/>
    <property type="match status" value="1"/>
</dbReference>
<dbReference type="GO" id="GO:0000455">
    <property type="term" value="P:enzyme-directed rRNA pseudouridine synthesis"/>
    <property type="evidence" value="ECO:0007669"/>
    <property type="project" value="UniProtKB-ARBA"/>
</dbReference>
<dbReference type="Gene3D" id="3.30.70.1560">
    <property type="entry name" value="Alpha-L RNA-binding motif"/>
    <property type="match status" value="1"/>
</dbReference>
<dbReference type="InterPro" id="IPR018496">
    <property type="entry name" value="PsdUridine_synth_RsuA/RluB_CS"/>
</dbReference>
<feature type="compositionally biased region" description="Low complexity" evidence="5">
    <location>
        <begin position="368"/>
        <end position="388"/>
    </location>
</feature>
<dbReference type="InterPro" id="IPR020103">
    <property type="entry name" value="PsdUridine_synth_cat_dom_sf"/>
</dbReference>
<dbReference type="KEGG" id="aca:ACP_2589"/>
<feature type="region of interest" description="Disordered" evidence="5">
    <location>
        <begin position="1"/>
        <end position="25"/>
    </location>
</feature>
<dbReference type="NCBIfam" id="TIGR00093">
    <property type="entry name" value="pseudouridine synthase"/>
    <property type="match status" value="1"/>
</dbReference>
<dbReference type="FunFam" id="3.10.290.10:FF:000003">
    <property type="entry name" value="Pseudouridine synthase"/>
    <property type="match status" value="1"/>
</dbReference>
<reference evidence="7 8" key="1">
    <citation type="journal article" date="2009" name="Appl. Environ. Microbiol.">
        <title>Three genomes from the phylum Acidobacteria provide insight into the lifestyles of these microorganisms in soils.</title>
        <authorList>
            <person name="Ward N.L."/>
            <person name="Challacombe J.F."/>
            <person name="Janssen P.H."/>
            <person name="Henrissat B."/>
            <person name="Coutinho P.M."/>
            <person name="Wu M."/>
            <person name="Xie G."/>
            <person name="Haft D.H."/>
            <person name="Sait M."/>
            <person name="Badger J."/>
            <person name="Barabote R.D."/>
            <person name="Bradley B."/>
            <person name="Brettin T.S."/>
            <person name="Brinkac L.M."/>
            <person name="Bruce D."/>
            <person name="Creasy T."/>
            <person name="Daugherty S.C."/>
            <person name="Davidsen T.M."/>
            <person name="DeBoy R.T."/>
            <person name="Detter J.C."/>
            <person name="Dodson R.J."/>
            <person name="Durkin A.S."/>
            <person name="Ganapathy A."/>
            <person name="Gwinn-Giglio M."/>
            <person name="Han C.S."/>
            <person name="Khouri H."/>
            <person name="Kiss H."/>
            <person name="Kothari S.P."/>
            <person name="Madupu R."/>
            <person name="Nelson K.E."/>
            <person name="Nelson W.C."/>
            <person name="Paulsen I."/>
            <person name="Penn K."/>
            <person name="Ren Q."/>
            <person name="Rosovitz M.J."/>
            <person name="Selengut J.D."/>
            <person name="Shrivastava S."/>
            <person name="Sullivan S.A."/>
            <person name="Tapia R."/>
            <person name="Thompson L.S."/>
            <person name="Watkins K.L."/>
            <person name="Yang Q."/>
            <person name="Yu C."/>
            <person name="Zafar N."/>
            <person name="Zhou L."/>
            <person name="Kuske C.R."/>
        </authorList>
    </citation>
    <scope>NUCLEOTIDE SEQUENCE [LARGE SCALE GENOMIC DNA]</scope>
    <source>
        <strain evidence="8">ATCC 51196 / DSM 11244 / BCRC 80197 / JCM 7670 / NBRC 15755 / NCIMB 13165 / 161</strain>
    </source>
</reference>
<comment type="similarity">
    <text evidence="1 4">Belongs to the pseudouridine synthase RsuA family.</text>
</comment>
<dbReference type="CDD" id="cd00165">
    <property type="entry name" value="S4"/>
    <property type="match status" value="1"/>
</dbReference>
<dbReference type="InterPro" id="IPR036986">
    <property type="entry name" value="S4_RNA-bd_sf"/>
</dbReference>
<dbReference type="OrthoDB" id="9807213at2"/>
<dbReference type="EMBL" id="CP001472">
    <property type="protein sequence ID" value="ACO31450.1"/>
    <property type="molecule type" value="Genomic_DNA"/>
</dbReference>
<dbReference type="InterPro" id="IPR042092">
    <property type="entry name" value="PsdUridine_s_RsuA/RluB/E/F_cat"/>
</dbReference>
<evidence type="ECO:0000313" key="8">
    <source>
        <dbReference type="Proteomes" id="UP000002207"/>
    </source>
</evidence>
<name>C1F236_ACIC5</name>
<evidence type="ECO:0000256" key="1">
    <source>
        <dbReference type="ARBA" id="ARBA00008348"/>
    </source>
</evidence>
<gene>
    <name evidence="7" type="ordered locus">ACP_2589</name>
</gene>
<evidence type="ECO:0000256" key="4">
    <source>
        <dbReference type="RuleBase" id="RU003887"/>
    </source>
</evidence>